<reference evidence="4" key="1">
    <citation type="journal article" date="2010" name="Science">
        <title>Plasticity of animal genome architecture unmasked by rapid evolution of a pelagic tunicate.</title>
        <authorList>
            <person name="Denoeud F."/>
            <person name="Henriet S."/>
            <person name="Mungpakdee S."/>
            <person name="Aury J.M."/>
            <person name="Da Silva C."/>
            <person name="Brinkmann H."/>
            <person name="Mikhaleva J."/>
            <person name="Olsen L.C."/>
            <person name="Jubin C."/>
            <person name="Canestro C."/>
            <person name="Bouquet J.M."/>
            <person name="Danks G."/>
            <person name="Poulain J."/>
            <person name="Campsteijn C."/>
            <person name="Adamski M."/>
            <person name="Cross I."/>
            <person name="Yadetie F."/>
            <person name="Muffato M."/>
            <person name="Louis A."/>
            <person name="Butcher S."/>
            <person name="Tsagkogeorga G."/>
            <person name="Konrad A."/>
            <person name="Singh S."/>
            <person name="Jensen M.F."/>
            <person name="Cong E.H."/>
            <person name="Eikeseth-Otteraa H."/>
            <person name="Noel B."/>
            <person name="Anthouard V."/>
            <person name="Porcel B.M."/>
            <person name="Kachouri-Lafond R."/>
            <person name="Nishino A."/>
            <person name="Ugolini M."/>
            <person name="Chourrout P."/>
            <person name="Nishida H."/>
            <person name="Aasland R."/>
            <person name="Huzurbazar S."/>
            <person name="Westhof E."/>
            <person name="Delsuc F."/>
            <person name="Lehrach H."/>
            <person name="Reinhardt R."/>
            <person name="Weissenbach J."/>
            <person name="Roy S.W."/>
            <person name="Artiguenave F."/>
            <person name="Postlethwait J.H."/>
            <person name="Manak J.R."/>
            <person name="Thompson E.M."/>
            <person name="Jaillon O."/>
            <person name="Du Pasquier L."/>
            <person name="Boudinot P."/>
            <person name="Liberles D.A."/>
            <person name="Volff J.N."/>
            <person name="Philippe H."/>
            <person name="Lenhard B."/>
            <person name="Roest Crollius H."/>
            <person name="Wincker P."/>
            <person name="Chourrout D."/>
        </authorList>
    </citation>
    <scope>NUCLEOTIDE SEQUENCE [LARGE SCALE GENOMIC DNA]</scope>
</reference>
<keyword evidence="1" id="KW-0812">Transmembrane</keyword>
<dbReference type="SUPFAM" id="SSF82171">
    <property type="entry name" value="DPP6 N-terminal domain-like"/>
    <property type="match status" value="1"/>
</dbReference>
<dbReference type="InParanoid" id="E4XIW0"/>
<organism evidence="4">
    <name type="scientific">Oikopleura dioica</name>
    <name type="common">Tunicate</name>
    <dbReference type="NCBI Taxonomy" id="34765"/>
    <lineage>
        <taxon>Eukaryota</taxon>
        <taxon>Metazoa</taxon>
        <taxon>Chordata</taxon>
        <taxon>Tunicata</taxon>
        <taxon>Appendicularia</taxon>
        <taxon>Copelata</taxon>
        <taxon>Oikopleuridae</taxon>
        <taxon>Oikopleura</taxon>
    </lineage>
</organism>
<dbReference type="AlphaFoldDB" id="E4XIW0"/>
<dbReference type="InterPro" id="IPR001375">
    <property type="entry name" value="Peptidase_S9_cat"/>
</dbReference>
<dbReference type="InterPro" id="IPR002469">
    <property type="entry name" value="Peptidase_S9B_N"/>
</dbReference>
<dbReference type="PANTHER" id="PTHR11731:SF202">
    <property type="entry name" value="DIPEPTIDYL PEPTIDASE FAMILY MEMBER 2"/>
    <property type="match status" value="1"/>
</dbReference>
<evidence type="ECO:0000259" key="3">
    <source>
        <dbReference type="Pfam" id="PF00930"/>
    </source>
</evidence>
<accession>E4XIW0</accession>
<dbReference type="PANTHER" id="PTHR11731">
    <property type="entry name" value="PROTEASE FAMILY S9B,C DIPEPTIDYL-PEPTIDASE IV-RELATED"/>
    <property type="match status" value="1"/>
</dbReference>
<dbReference type="Pfam" id="PF00326">
    <property type="entry name" value="Peptidase_S9"/>
    <property type="match status" value="1"/>
</dbReference>
<sequence>MRDFIKFLIAGLVGSGLALVIALPILLIDNTDDVPSHDTDHDHDNGSGQVFPDNDFLKFDEVWNGKLSSKSFNPTFSAVNPNQYMCTARKNVNGTDMQEGEFMLHRNDIENYKLVEGDGCQNGENITTTVKFSQEYKKVGGQRYYVSPNEKFILYRNNYQKQWRHSFFADYYIWDVEADAPLTTAEISKAAHKQAQFAGWSPNVDGTTKLVWVTNQKDIYYSTSRNKFFDSNRVTDDGGWCLEKHHLLGVEYELQSPKKCMYNGVPEWNYEEEMVSSTNTIYWAPDGSHFTFVAFDVTDIPVLQYSVYPEHKAAKSVNDIDQDSFEQYPQVNIYQFAKTAGLIAKTKFWIVEAKETGFAVNNDKLELVSTKDVSATALKFERGFGSSQENRYFTRIAFSPDSSKFVMTWSSRAATQSKSVVCNTSTIGADCKVRGEETGGVFGKFETDGKTYTNKASNGAGEDNKYHGWVGSFGPFKPILADNGDYYTIYSKKTAGNPKSDLHPFGLEIKDGYWNVAKESATGGMTFLTDSIDEKWTVTDLNFLDTKNDYIYFTAARGKETKTEFKRHVYRVKTDLSTPTKTPECVTCSLDIEDGGQNSHCGWVNFRRNCQQITDTPSRTECTMRFFANCRGDKRPQTHLSRKDQDFTKAIEYDIVEDNEALQATLDKMTGYPTVRRGKWSNPKWGGIEHNYEIFLPKSYSQDNGRKYPVFLEVYAGPEFQKVQQTFKTGWAQVHMPAAYDCIVVSVDGRGSAFQGDEFMFANYKALGQTERVDQTDFAVWLANESQYAGRIDKSRMSVYGWSYGGYTTTMIVGYGGGEHGRVFTSGVAVAPLADWRFYDAMYAERYMDYTGESDEILLPHWKNASMIERPILENEMEHFDGGNYHLIHGTNDDNVQFLSAARMQKALVSRGIDFDNFFYADEDHSIRSTTTVNKHIYKNIITRIIKSWGYVWNGDGEGATRL</sequence>
<keyword evidence="1" id="KW-0472">Membrane</keyword>
<dbReference type="ESTHER" id="oikdi-e4xiw0">
    <property type="family name" value="DPP4N_Peptidase_S9"/>
</dbReference>
<dbReference type="Pfam" id="PF00930">
    <property type="entry name" value="DPPIV_N"/>
    <property type="match status" value="1"/>
</dbReference>
<dbReference type="GO" id="GO:0008236">
    <property type="term" value="F:serine-type peptidase activity"/>
    <property type="evidence" value="ECO:0007669"/>
    <property type="project" value="InterPro"/>
</dbReference>
<dbReference type="Proteomes" id="UP000001307">
    <property type="component" value="Unassembled WGS sequence"/>
</dbReference>
<dbReference type="InterPro" id="IPR029058">
    <property type="entry name" value="AB_hydrolase_fold"/>
</dbReference>
<feature type="domain" description="Dipeptidylpeptidase IV N-terminal" evidence="3">
    <location>
        <begin position="147"/>
        <end position="590"/>
    </location>
</feature>
<keyword evidence="5" id="KW-1185">Reference proteome</keyword>
<feature type="transmembrane region" description="Helical" evidence="1">
    <location>
        <begin position="7"/>
        <end position="28"/>
    </location>
</feature>
<dbReference type="GO" id="GO:0008239">
    <property type="term" value="F:dipeptidyl-peptidase activity"/>
    <property type="evidence" value="ECO:0007669"/>
    <property type="project" value="TreeGrafter"/>
</dbReference>
<evidence type="ECO:0000313" key="5">
    <source>
        <dbReference type="Proteomes" id="UP000001307"/>
    </source>
</evidence>
<dbReference type="SUPFAM" id="SSF53474">
    <property type="entry name" value="alpha/beta-Hydrolases"/>
    <property type="match status" value="1"/>
</dbReference>
<dbReference type="OrthoDB" id="16520at2759"/>
<proteinExistence type="predicted"/>
<evidence type="ECO:0000259" key="2">
    <source>
        <dbReference type="Pfam" id="PF00326"/>
    </source>
</evidence>
<dbReference type="EMBL" id="FN653056">
    <property type="protein sequence ID" value="CBY24644.1"/>
    <property type="molecule type" value="Genomic_DNA"/>
</dbReference>
<dbReference type="Gene3D" id="3.40.50.1820">
    <property type="entry name" value="alpha/beta hydrolase"/>
    <property type="match status" value="1"/>
</dbReference>
<gene>
    <name evidence="4" type="ORF">GSOID_T00012538001</name>
</gene>
<feature type="domain" description="Peptidase S9 prolyl oligopeptidase catalytic" evidence="2">
    <location>
        <begin position="737"/>
        <end position="939"/>
    </location>
</feature>
<dbReference type="Gene3D" id="2.140.10.30">
    <property type="entry name" value="Dipeptidylpeptidase IV, N-terminal domain"/>
    <property type="match status" value="1"/>
</dbReference>
<dbReference type="GO" id="GO:0005886">
    <property type="term" value="C:plasma membrane"/>
    <property type="evidence" value="ECO:0007669"/>
    <property type="project" value="TreeGrafter"/>
</dbReference>
<name>E4XIW0_OIKDI</name>
<dbReference type="GO" id="GO:0006508">
    <property type="term" value="P:proteolysis"/>
    <property type="evidence" value="ECO:0007669"/>
    <property type="project" value="InterPro"/>
</dbReference>
<keyword evidence="1" id="KW-1133">Transmembrane helix</keyword>
<dbReference type="InterPro" id="IPR050278">
    <property type="entry name" value="Serine_Prot_S9B/DPPIV"/>
</dbReference>
<evidence type="ECO:0000256" key="1">
    <source>
        <dbReference type="SAM" id="Phobius"/>
    </source>
</evidence>
<evidence type="ECO:0000313" key="4">
    <source>
        <dbReference type="EMBL" id="CBY24644.1"/>
    </source>
</evidence>
<protein>
    <submittedName>
        <fullName evidence="4">Uncharacterized protein</fullName>
    </submittedName>
</protein>